<reference evidence="1" key="2">
    <citation type="journal article" date="2015" name="Data Brief">
        <title>Shoot transcriptome of the giant reed, Arundo donax.</title>
        <authorList>
            <person name="Barrero R.A."/>
            <person name="Guerrero F.D."/>
            <person name="Moolhuijzen P."/>
            <person name="Goolsby J.A."/>
            <person name="Tidwell J."/>
            <person name="Bellgard S.E."/>
            <person name="Bellgard M.I."/>
        </authorList>
    </citation>
    <scope>NUCLEOTIDE SEQUENCE</scope>
    <source>
        <tissue evidence="1">Shoot tissue taken approximately 20 cm above the soil surface</tissue>
    </source>
</reference>
<dbReference type="AlphaFoldDB" id="A0A0A9H2Z4"/>
<organism evidence="1">
    <name type="scientific">Arundo donax</name>
    <name type="common">Giant reed</name>
    <name type="synonym">Donax arundinaceus</name>
    <dbReference type="NCBI Taxonomy" id="35708"/>
    <lineage>
        <taxon>Eukaryota</taxon>
        <taxon>Viridiplantae</taxon>
        <taxon>Streptophyta</taxon>
        <taxon>Embryophyta</taxon>
        <taxon>Tracheophyta</taxon>
        <taxon>Spermatophyta</taxon>
        <taxon>Magnoliopsida</taxon>
        <taxon>Liliopsida</taxon>
        <taxon>Poales</taxon>
        <taxon>Poaceae</taxon>
        <taxon>PACMAD clade</taxon>
        <taxon>Arundinoideae</taxon>
        <taxon>Arundineae</taxon>
        <taxon>Arundo</taxon>
    </lineage>
</organism>
<evidence type="ECO:0000313" key="1">
    <source>
        <dbReference type="EMBL" id="JAE29216.1"/>
    </source>
</evidence>
<protein>
    <submittedName>
        <fullName evidence="1">Uncharacterized protein</fullName>
    </submittedName>
</protein>
<sequence>MCAQQNCKTQAVLVTKAKSITVYHSIQTSTLRVAPKACDGIQNSDTSTHPLTIYQENQVIVFKSRHYLLQELMAQYQKSESMDSKWHSYRHQTEQVSREFFCTLSNIIN</sequence>
<accession>A0A0A9H2Z4</accession>
<proteinExistence type="predicted"/>
<reference evidence="1" key="1">
    <citation type="submission" date="2014-09" db="EMBL/GenBank/DDBJ databases">
        <authorList>
            <person name="Magalhaes I.L.F."/>
            <person name="Oliveira U."/>
            <person name="Santos F.R."/>
            <person name="Vidigal T.H.D.A."/>
            <person name="Brescovit A.D."/>
            <person name="Santos A.J."/>
        </authorList>
    </citation>
    <scope>NUCLEOTIDE SEQUENCE</scope>
    <source>
        <tissue evidence="1">Shoot tissue taken approximately 20 cm above the soil surface</tissue>
    </source>
</reference>
<name>A0A0A9H2Z4_ARUDO</name>
<dbReference type="EMBL" id="GBRH01168680">
    <property type="protein sequence ID" value="JAE29216.1"/>
    <property type="molecule type" value="Transcribed_RNA"/>
</dbReference>